<evidence type="ECO:0000313" key="2">
    <source>
        <dbReference type="EMBL" id="RJT44529.1"/>
    </source>
</evidence>
<feature type="signal peptide" evidence="1">
    <location>
        <begin position="1"/>
        <end position="18"/>
    </location>
</feature>
<keyword evidence="3" id="KW-1185">Reference proteome</keyword>
<feature type="chain" id="PRO_5019107204" evidence="1">
    <location>
        <begin position="19"/>
        <end position="154"/>
    </location>
</feature>
<protein>
    <submittedName>
        <fullName evidence="2">Uncharacterized protein</fullName>
    </submittedName>
</protein>
<dbReference type="Proteomes" id="UP000284908">
    <property type="component" value="Unassembled WGS sequence"/>
</dbReference>
<reference evidence="2 3" key="1">
    <citation type="submission" date="2018-09" db="EMBL/GenBank/DDBJ databases">
        <authorList>
            <person name="Le Fleche-Mateos A."/>
        </authorList>
    </citation>
    <scope>NUCLEOTIDE SEQUENCE [LARGE SCALE GENOMIC DNA]</scope>
    <source>
        <strain evidence="2 3">DSM 27399</strain>
    </source>
</reference>
<dbReference type="EMBL" id="RAHH01000010">
    <property type="protein sequence ID" value="RJT44529.1"/>
    <property type="molecule type" value="Genomic_DNA"/>
</dbReference>
<gene>
    <name evidence="2" type="ORF">D6C13_10190</name>
</gene>
<dbReference type="OrthoDB" id="6636470at2"/>
<accession>A0A419N9S8</accession>
<dbReference type="RefSeq" id="WP_120132644.1">
    <property type="nucleotide sequence ID" value="NZ_RAHH01000010.1"/>
</dbReference>
<organism evidence="2 3">
    <name type="scientific">Rahnella woolbedingensis</name>
    <dbReference type="NCBI Taxonomy" id="1510574"/>
    <lineage>
        <taxon>Bacteria</taxon>
        <taxon>Pseudomonadati</taxon>
        <taxon>Pseudomonadota</taxon>
        <taxon>Gammaproteobacteria</taxon>
        <taxon>Enterobacterales</taxon>
        <taxon>Yersiniaceae</taxon>
        <taxon>Rahnella</taxon>
    </lineage>
</organism>
<sequence>MKHKLLAAALMFALPAGATTTHLIVCEPANKNDQSATGIWPAPYLSQSKLCFNMKAQSGSTCVKNGLTTTWFSEAVIVSIDGESQGRDDTWFRVVRPVITDKEIEYTIEASRNRKTWGAMTHVSINRISGHAVDWLINEHGGTSYDCHLEGKKI</sequence>
<keyword evidence="1" id="KW-0732">Signal</keyword>
<comment type="caution">
    <text evidence="2">The sequence shown here is derived from an EMBL/GenBank/DDBJ whole genome shotgun (WGS) entry which is preliminary data.</text>
</comment>
<evidence type="ECO:0000313" key="3">
    <source>
        <dbReference type="Proteomes" id="UP000284908"/>
    </source>
</evidence>
<proteinExistence type="predicted"/>
<evidence type="ECO:0000256" key="1">
    <source>
        <dbReference type="SAM" id="SignalP"/>
    </source>
</evidence>
<name>A0A419N9S8_9GAMM</name>
<dbReference type="AlphaFoldDB" id="A0A419N9S8"/>